<dbReference type="EMBL" id="CP051180">
    <property type="protein sequence ID" value="QIZ76695.1"/>
    <property type="molecule type" value="Genomic_DNA"/>
</dbReference>
<protein>
    <submittedName>
        <fullName evidence="8">Methyl-accepting chemotaxis protein</fullName>
    </submittedName>
</protein>
<reference evidence="8 9" key="1">
    <citation type="submission" date="2020-04" db="EMBL/GenBank/DDBJ databases">
        <title>Ferrimonas sp. S7 isolated from sea water.</title>
        <authorList>
            <person name="Bae S.S."/>
            <person name="Baek K."/>
        </authorList>
    </citation>
    <scope>NUCLEOTIDE SEQUENCE [LARGE SCALE GENOMIC DNA]</scope>
    <source>
        <strain evidence="8 9">S7</strain>
    </source>
</reference>
<dbReference type="SMART" id="SM00304">
    <property type="entry name" value="HAMP"/>
    <property type="match status" value="1"/>
</dbReference>
<dbReference type="PROSITE" id="PS50885">
    <property type="entry name" value="HAMP"/>
    <property type="match status" value="1"/>
</dbReference>
<evidence type="ECO:0000256" key="4">
    <source>
        <dbReference type="PROSITE-ProRule" id="PRU00284"/>
    </source>
</evidence>
<proteinExistence type="inferred from homology"/>
<comment type="subcellular location">
    <subcellularLocation>
        <location evidence="1">Membrane</location>
    </subcellularLocation>
</comment>
<evidence type="ECO:0000313" key="9">
    <source>
        <dbReference type="Proteomes" id="UP000501602"/>
    </source>
</evidence>
<dbReference type="GO" id="GO:0006935">
    <property type="term" value="P:chemotaxis"/>
    <property type="evidence" value="ECO:0007669"/>
    <property type="project" value="UniProtKB-ARBA"/>
</dbReference>
<keyword evidence="5" id="KW-0812">Transmembrane</keyword>
<dbReference type="GO" id="GO:0016020">
    <property type="term" value="C:membrane"/>
    <property type="evidence" value="ECO:0007669"/>
    <property type="project" value="UniProtKB-SubCell"/>
</dbReference>
<dbReference type="GO" id="GO:0007165">
    <property type="term" value="P:signal transduction"/>
    <property type="evidence" value="ECO:0007669"/>
    <property type="project" value="UniProtKB-KW"/>
</dbReference>
<evidence type="ECO:0000259" key="7">
    <source>
        <dbReference type="PROSITE" id="PS50885"/>
    </source>
</evidence>
<dbReference type="Gene3D" id="1.10.287.950">
    <property type="entry name" value="Methyl-accepting chemotaxis protein"/>
    <property type="match status" value="1"/>
</dbReference>
<name>A0A6H1UC96_9GAMM</name>
<gene>
    <name evidence="8" type="ORF">HER31_07315</name>
</gene>
<keyword evidence="9" id="KW-1185">Reference proteome</keyword>
<comment type="similarity">
    <text evidence="3">Belongs to the methyl-accepting chemotaxis (MCP) protein family.</text>
</comment>
<evidence type="ECO:0000256" key="2">
    <source>
        <dbReference type="ARBA" id="ARBA00023224"/>
    </source>
</evidence>
<dbReference type="PROSITE" id="PS50111">
    <property type="entry name" value="CHEMOTAXIS_TRANSDUC_2"/>
    <property type="match status" value="1"/>
</dbReference>
<evidence type="ECO:0000256" key="5">
    <source>
        <dbReference type="SAM" id="Phobius"/>
    </source>
</evidence>
<dbReference type="InterPro" id="IPR004089">
    <property type="entry name" value="MCPsignal_dom"/>
</dbReference>
<dbReference type="RefSeq" id="WP_168659956.1">
    <property type="nucleotide sequence ID" value="NZ_CP051180.1"/>
</dbReference>
<accession>A0A6H1UC96</accession>
<dbReference type="Pfam" id="PF00672">
    <property type="entry name" value="HAMP"/>
    <property type="match status" value="1"/>
</dbReference>
<evidence type="ECO:0000256" key="3">
    <source>
        <dbReference type="ARBA" id="ARBA00029447"/>
    </source>
</evidence>
<sequence>MPSIGFKGSIIASVLALMIVSLSISNTLSYQQLEQTTVERIDASLLSNANYEATALEEWFEHRTNGIDGFAANYIADQDAEQYVLLANLTQISAGIDEVVVSNDQGYSFSTYEGDLWDQGVATPEVFDARTRDWYGMAKASGQLDVTDVYMDVNTNLPVISMVKAVADGVILGDIFLDVLNDAVKSIDLPGGAAVIFDDNGTVLASSDSNITVAKTLVQSGMAEQWQLINNTNTNANANANTKRFEYSRNDSEMLALIQPIELVNNKRWYLMVEVDKAVAYADLDDAIQNALVSSIVMVIIGSLLSVVVLNLMFKPIVRLKDMVHELAQGDCDLTQRLPITSRDEIGAIGNSINQVVANIQQLMQGVVAASNNITASVELVHRNAIDTNDNLQAHSSETHQVVAAIEEMNATAHDVARNAAEASSFTDKTNNQTHASQQMVIDTSSMVNRLVDEVENTSTSITTINADTVEITHVLKVIGDIAEQTNLLALNAAIEAARAGEQGRGFAVVADEVRALAGRTQQSTAEVEATLAKLQQGSDNSIQAMNKAKTTCETTSVQTETVARELSSIVESVVQLNDLNSQIATAAEQQSSTSLELSKNMNSIHAIVEQLANSGKQTAAEAVNLASSNDQLKEMIGRFKIN</sequence>
<feature type="domain" description="Methyl-accepting transducer" evidence="6">
    <location>
        <begin position="370"/>
        <end position="606"/>
    </location>
</feature>
<dbReference type="SMART" id="SM00283">
    <property type="entry name" value="MA"/>
    <property type="match status" value="1"/>
</dbReference>
<dbReference type="InterPro" id="IPR003660">
    <property type="entry name" value="HAMP_dom"/>
</dbReference>
<keyword evidence="5" id="KW-0472">Membrane</keyword>
<evidence type="ECO:0000256" key="1">
    <source>
        <dbReference type="ARBA" id="ARBA00004370"/>
    </source>
</evidence>
<dbReference type="CDD" id="cd06225">
    <property type="entry name" value="HAMP"/>
    <property type="match status" value="1"/>
</dbReference>
<dbReference type="Proteomes" id="UP000501602">
    <property type="component" value="Chromosome"/>
</dbReference>
<dbReference type="AlphaFoldDB" id="A0A6H1UC96"/>
<feature type="transmembrane region" description="Helical" evidence="5">
    <location>
        <begin position="291"/>
        <end position="314"/>
    </location>
</feature>
<dbReference type="PANTHER" id="PTHR32089">
    <property type="entry name" value="METHYL-ACCEPTING CHEMOTAXIS PROTEIN MCPB"/>
    <property type="match status" value="1"/>
</dbReference>
<dbReference type="SUPFAM" id="SSF58104">
    <property type="entry name" value="Methyl-accepting chemotaxis protein (MCP) signaling domain"/>
    <property type="match status" value="1"/>
</dbReference>
<dbReference type="FunFam" id="1.10.287.950:FF:000001">
    <property type="entry name" value="Methyl-accepting chemotaxis sensory transducer"/>
    <property type="match status" value="1"/>
</dbReference>
<dbReference type="PANTHER" id="PTHR32089:SF55">
    <property type="entry name" value="METHYL ACCEPTING SENSORY TRANSDUCER WITH CACHE_2 SMALL MOLECULE BINDING DOMAIN"/>
    <property type="match status" value="1"/>
</dbReference>
<evidence type="ECO:0000259" key="6">
    <source>
        <dbReference type="PROSITE" id="PS50111"/>
    </source>
</evidence>
<organism evidence="8 9">
    <name type="scientific">Ferrimonas lipolytica</name>
    <dbReference type="NCBI Taxonomy" id="2724191"/>
    <lineage>
        <taxon>Bacteria</taxon>
        <taxon>Pseudomonadati</taxon>
        <taxon>Pseudomonadota</taxon>
        <taxon>Gammaproteobacteria</taxon>
        <taxon>Alteromonadales</taxon>
        <taxon>Ferrimonadaceae</taxon>
        <taxon>Ferrimonas</taxon>
    </lineage>
</organism>
<dbReference type="Pfam" id="PF00015">
    <property type="entry name" value="MCPsignal"/>
    <property type="match status" value="1"/>
</dbReference>
<dbReference type="KEGG" id="fes:HER31_07315"/>
<evidence type="ECO:0000313" key="8">
    <source>
        <dbReference type="EMBL" id="QIZ76695.1"/>
    </source>
</evidence>
<dbReference type="Gene3D" id="3.30.450.20">
    <property type="entry name" value="PAS domain"/>
    <property type="match status" value="2"/>
</dbReference>
<keyword evidence="2 4" id="KW-0807">Transducer</keyword>
<feature type="domain" description="HAMP" evidence="7">
    <location>
        <begin position="311"/>
        <end position="365"/>
    </location>
</feature>
<keyword evidence="5" id="KW-1133">Transmembrane helix</keyword>
<dbReference type="CDD" id="cd11386">
    <property type="entry name" value="MCP_signal"/>
    <property type="match status" value="1"/>
</dbReference>